<keyword evidence="1" id="KW-0472">Membrane</keyword>
<comment type="caution">
    <text evidence="3">The sequence shown here is derived from an EMBL/GenBank/DDBJ whole genome shotgun (WGS) entry which is preliminary data.</text>
</comment>
<gene>
    <name evidence="3" type="ORF">DES45_104408</name>
</gene>
<accession>A0A370HLP3</accession>
<evidence type="ECO:0000313" key="4">
    <source>
        <dbReference type="Proteomes" id="UP000254925"/>
    </source>
</evidence>
<keyword evidence="1" id="KW-0812">Transmembrane</keyword>
<dbReference type="Proteomes" id="UP000254925">
    <property type="component" value="Unassembled WGS sequence"/>
</dbReference>
<dbReference type="Pfam" id="PF03779">
    <property type="entry name" value="SPW"/>
    <property type="match status" value="1"/>
</dbReference>
<evidence type="ECO:0000313" key="3">
    <source>
        <dbReference type="EMBL" id="RDI59492.1"/>
    </source>
</evidence>
<keyword evidence="4" id="KW-1185">Reference proteome</keyword>
<feature type="transmembrane region" description="Helical" evidence="1">
    <location>
        <begin position="12"/>
        <end position="32"/>
    </location>
</feature>
<organism evidence="3 4">
    <name type="scientific">Microvirga subterranea</name>
    <dbReference type="NCBI Taxonomy" id="186651"/>
    <lineage>
        <taxon>Bacteria</taxon>
        <taxon>Pseudomonadati</taxon>
        <taxon>Pseudomonadota</taxon>
        <taxon>Alphaproteobacteria</taxon>
        <taxon>Hyphomicrobiales</taxon>
        <taxon>Methylobacteriaceae</taxon>
        <taxon>Microvirga</taxon>
    </lineage>
</organism>
<feature type="transmembrane region" description="Helical" evidence="1">
    <location>
        <begin position="92"/>
        <end position="112"/>
    </location>
</feature>
<protein>
    <submittedName>
        <fullName evidence="3">SPW repeat-containing protein</fullName>
    </submittedName>
</protein>
<feature type="transmembrane region" description="Helical" evidence="1">
    <location>
        <begin position="38"/>
        <end position="57"/>
    </location>
</feature>
<dbReference type="OrthoDB" id="129082at2"/>
<dbReference type="AlphaFoldDB" id="A0A370HLP3"/>
<evidence type="ECO:0000256" key="1">
    <source>
        <dbReference type="SAM" id="Phobius"/>
    </source>
</evidence>
<reference evidence="3 4" key="1">
    <citation type="submission" date="2018-07" db="EMBL/GenBank/DDBJ databases">
        <title>Genomic Encyclopedia of Type Strains, Phase IV (KMG-IV): sequencing the most valuable type-strain genomes for metagenomic binning, comparative biology and taxonomic classification.</title>
        <authorList>
            <person name="Goeker M."/>
        </authorList>
    </citation>
    <scope>NUCLEOTIDE SEQUENCE [LARGE SCALE GENOMIC DNA]</scope>
    <source>
        <strain evidence="3 4">DSM 14364</strain>
    </source>
</reference>
<proteinExistence type="predicted"/>
<sequence length="127" mass="13654">MRFLPTRVHGIIDYLWGAALLASPWILGFAGITAARWIAVAFGLGAILYSLVTAYELGLLPVLPMPLHLVLDGVAGFILAITPWGFGFAGQVVWPFVLFGLFSVAASLVTRLQPARSPGRRSIHAAR</sequence>
<keyword evidence="1" id="KW-1133">Transmembrane helix</keyword>
<dbReference type="InterPro" id="IPR005530">
    <property type="entry name" value="SPW"/>
</dbReference>
<feature type="domain" description="SPW repeat-containing integral membrane" evidence="2">
    <location>
        <begin position="9"/>
        <end position="108"/>
    </location>
</feature>
<name>A0A370HLP3_9HYPH</name>
<evidence type="ECO:0000259" key="2">
    <source>
        <dbReference type="Pfam" id="PF03779"/>
    </source>
</evidence>
<dbReference type="EMBL" id="QQBB01000004">
    <property type="protein sequence ID" value="RDI59492.1"/>
    <property type="molecule type" value="Genomic_DNA"/>
</dbReference>
<dbReference type="RefSeq" id="WP_114770363.1">
    <property type="nucleotide sequence ID" value="NZ_QQBB01000004.1"/>
</dbReference>